<sequence>MATAFAFSVPSLFQHPVSPSLSKGQAPPSSASSTLSTSAGFLAFLAGSTGAVRSVERSARRLSSRAKSEKTEKKKREPFSNKIRTVFGQIYSIFALPFGGAGNFARVDQGSVGVVLRFGKFDRMLEPGRHQFNVAVEQVLVVPLKIACIDVQPQMVMTKDNLTVTIDAVCFYRVLDATKVLFEVQNYKQALTNLVQVTMRTVVGENSLSEIFAQRPRLNARITELIDAATGPWGIEVSQVELKEVQIQQSMQRALAAVAEAQQEAEAKLIQAKAQRESASILAEASKAMGEDPAALQLQWFETLRIIATQGKNATVIVPDRIDPESALRVSKDGHDVSQAASFLEHLSHSCPLKELDISLNHIDYKAAMVLEDFLSQNSRLTALDLSENPLGPVGLRSLIRLLVREESGLDRLRFEGCAKGEQPSAIADLQFISTSNPGGRYSLQLDRPDHRSVLRMLYKTCERLGISPAEAFSQLSYSKGNYSHPVRKDGVYEVCTEGRLQTTFKVEKAIHPLMKVEDDAFEDFFHQRNGLMRLYPSERKQLVLFNAWRNVVNVDPDQAVFLNALARDIHLPFALVQQMCTSCHNSAEVVYRLFPSFASYATQKCLLLMKNVRSITDVTQILGYVSKMMFCNMENPTGHYRLDLSNPADYTTAQNLVLLDSWEMSVKRRQGKVDVSQTGNGSQVRNILFRDQPLEAPIVSEWLLPEAGKLELDYSSSRRPPGGAQVLDADTFQRMLIALQDQNFYKKGIAGHKNEENATAKQAKLPRDDMQALRMVAHLIYVTALQTRALLECFLDESDREDCLVTLFNRIADLHNEKVFSVRFEEKDQGEQVNRLRKRLGSLVFFPWIQPEQARFALWLENVDDRAALCEEVSTPLSKTVSLLSIDGTLKLRMTLQGQAASRASSQIRNAASFGDDDRALRRILTIRAVLAMQAVGSEDAAKVREVLESCLSSRALMQIKYVSTDTPWSKLYSELKKVCPNLECLSLDPVHLAIVCEYAQWDKRSPGSKVLRQLLNRINQTDESLGSTPWGPFFRGTSPPSLSGEEERMRASILSQSIGVAGSRAILDNIDPSAPMRCGITFIEILAAISKLYSHEVGRKVIRPARQTAWNGCSMERG</sequence>
<evidence type="ECO:0000256" key="2">
    <source>
        <dbReference type="SAM" id="Coils"/>
    </source>
</evidence>
<dbReference type="PANTHER" id="PTHR10264">
    <property type="entry name" value="BAND 7 PROTEIN-RELATED"/>
    <property type="match status" value="1"/>
</dbReference>
<dbReference type="Gene3D" id="3.80.10.10">
    <property type="entry name" value="Ribonuclease Inhibitor"/>
    <property type="match status" value="1"/>
</dbReference>
<dbReference type="SMART" id="SM00368">
    <property type="entry name" value="LRR_RI"/>
    <property type="match status" value="2"/>
</dbReference>
<dbReference type="Pfam" id="PF13516">
    <property type="entry name" value="LRR_6"/>
    <property type="match status" value="2"/>
</dbReference>
<dbReference type="PANTHER" id="PTHR10264:SF19">
    <property type="entry name" value="AT06885P-RELATED"/>
    <property type="match status" value="1"/>
</dbReference>
<organism evidence="4 5">
    <name type="scientific">Durusdinium trenchii</name>
    <dbReference type="NCBI Taxonomy" id="1381693"/>
    <lineage>
        <taxon>Eukaryota</taxon>
        <taxon>Sar</taxon>
        <taxon>Alveolata</taxon>
        <taxon>Dinophyceae</taxon>
        <taxon>Suessiales</taxon>
        <taxon>Symbiodiniaceae</taxon>
        <taxon>Durusdinium</taxon>
    </lineage>
</organism>
<comment type="similarity">
    <text evidence="1">Belongs to the band 7/mec-2 family.</text>
</comment>
<dbReference type="InterPro" id="IPR043202">
    <property type="entry name" value="Band-7_stomatin-like"/>
</dbReference>
<evidence type="ECO:0000313" key="4">
    <source>
        <dbReference type="EMBL" id="CAK9090554.1"/>
    </source>
</evidence>
<reference evidence="4 5" key="1">
    <citation type="submission" date="2024-02" db="EMBL/GenBank/DDBJ databases">
        <authorList>
            <person name="Chen Y."/>
            <person name="Shah S."/>
            <person name="Dougan E. K."/>
            <person name="Thang M."/>
            <person name="Chan C."/>
        </authorList>
    </citation>
    <scope>NUCLEOTIDE SEQUENCE [LARGE SCALE GENOMIC DNA]</scope>
</reference>
<dbReference type="InterPro" id="IPR001611">
    <property type="entry name" value="Leu-rich_rpt"/>
</dbReference>
<dbReference type="SUPFAM" id="SSF117892">
    <property type="entry name" value="Band 7/SPFH domain"/>
    <property type="match status" value="1"/>
</dbReference>
<evidence type="ECO:0000313" key="5">
    <source>
        <dbReference type="Proteomes" id="UP001642464"/>
    </source>
</evidence>
<dbReference type="EMBL" id="CAXAMM010040017">
    <property type="protein sequence ID" value="CAK9090554.1"/>
    <property type="molecule type" value="Genomic_DNA"/>
</dbReference>
<accession>A0ABP0QQL7</accession>
<dbReference type="Proteomes" id="UP001642464">
    <property type="component" value="Unassembled WGS sequence"/>
</dbReference>
<dbReference type="SMART" id="SM00244">
    <property type="entry name" value="PHB"/>
    <property type="match status" value="1"/>
</dbReference>
<evidence type="ECO:0000259" key="3">
    <source>
        <dbReference type="SMART" id="SM00244"/>
    </source>
</evidence>
<dbReference type="Gene3D" id="6.10.250.2090">
    <property type="match status" value="1"/>
</dbReference>
<gene>
    <name evidence="4" type="ORF">SCF082_LOCUS42701</name>
</gene>
<dbReference type="Gene3D" id="3.30.479.30">
    <property type="entry name" value="Band 7 domain"/>
    <property type="match status" value="1"/>
</dbReference>
<evidence type="ECO:0000256" key="1">
    <source>
        <dbReference type="ARBA" id="ARBA00008164"/>
    </source>
</evidence>
<protein>
    <submittedName>
        <fullName evidence="4">Uncharacterized protein AF_1420</fullName>
    </submittedName>
</protein>
<proteinExistence type="inferred from homology"/>
<dbReference type="InterPro" id="IPR036013">
    <property type="entry name" value="Band_7/SPFH_dom_sf"/>
</dbReference>
<keyword evidence="2" id="KW-0175">Coiled coil</keyword>
<comment type="caution">
    <text evidence="4">The sequence shown here is derived from an EMBL/GenBank/DDBJ whole genome shotgun (WGS) entry which is preliminary data.</text>
</comment>
<dbReference type="Pfam" id="PF01145">
    <property type="entry name" value="Band_7"/>
    <property type="match status" value="1"/>
</dbReference>
<feature type="domain" description="Band 7" evidence="3">
    <location>
        <begin position="102"/>
        <end position="259"/>
    </location>
</feature>
<keyword evidence="5" id="KW-1185">Reference proteome</keyword>
<dbReference type="InterPro" id="IPR001972">
    <property type="entry name" value="Stomatin_HflK_fam"/>
</dbReference>
<name>A0ABP0QQL7_9DINO</name>
<feature type="coiled-coil region" evidence="2">
    <location>
        <begin position="244"/>
        <end position="278"/>
    </location>
</feature>
<dbReference type="InterPro" id="IPR032675">
    <property type="entry name" value="LRR_dom_sf"/>
</dbReference>
<dbReference type="InterPro" id="IPR001107">
    <property type="entry name" value="Band_7"/>
</dbReference>
<dbReference type="SUPFAM" id="SSF52047">
    <property type="entry name" value="RNI-like"/>
    <property type="match status" value="1"/>
</dbReference>
<dbReference type="PRINTS" id="PR00721">
    <property type="entry name" value="STOMATIN"/>
</dbReference>